<proteinExistence type="predicted"/>
<evidence type="ECO:0008006" key="2">
    <source>
        <dbReference type="Google" id="ProtNLM"/>
    </source>
</evidence>
<reference evidence="1" key="1">
    <citation type="submission" date="2014-09" db="EMBL/GenBank/DDBJ databases">
        <authorList>
            <person name="Magalhaes I.L.F."/>
            <person name="Oliveira U."/>
            <person name="Santos F.R."/>
            <person name="Vidigal T.H.D.A."/>
            <person name="Brescovit A.D."/>
            <person name="Santos A.J."/>
        </authorList>
    </citation>
    <scope>NUCLEOTIDE SEQUENCE</scope>
    <source>
        <tissue evidence="1">Shoot tissue taken approximately 20 cm above the soil surface</tissue>
    </source>
</reference>
<dbReference type="PANTHER" id="PTHR43427">
    <property type="entry name" value="CHLORIDE CHANNEL PROTEIN CLC-E"/>
    <property type="match status" value="1"/>
</dbReference>
<dbReference type="InterPro" id="IPR050368">
    <property type="entry name" value="ClC-type_chloride_channel"/>
</dbReference>
<organism evidence="1">
    <name type="scientific">Arundo donax</name>
    <name type="common">Giant reed</name>
    <name type="synonym">Donax arundinaceus</name>
    <dbReference type="NCBI Taxonomy" id="35708"/>
    <lineage>
        <taxon>Eukaryota</taxon>
        <taxon>Viridiplantae</taxon>
        <taxon>Streptophyta</taxon>
        <taxon>Embryophyta</taxon>
        <taxon>Tracheophyta</taxon>
        <taxon>Spermatophyta</taxon>
        <taxon>Magnoliopsida</taxon>
        <taxon>Liliopsida</taxon>
        <taxon>Poales</taxon>
        <taxon>Poaceae</taxon>
        <taxon>PACMAD clade</taxon>
        <taxon>Arundinoideae</taxon>
        <taxon>Arundineae</taxon>
        <taxon>Arundo</taxon>
    </lineage>
</organism>
<sequence>MVTTRSLMYVYMENSSTISSCLTRGFQYRGSERGLLTCFPGTDLTTAKNLMEARGIKQLPVVKRGAGHRTAGKRKPIALLHYDSIGCCLREEIENWKTIYQRMAC</sequence>
<dbReference type="AlphaFoldDB" id="A0A0A9CMA9"/>
<name>A0A0A9CMA9_ARUDO</name>
<evidence type="ECO:0000313" key="1">
    <source>
        <dbReference type="EMBL" id="JAD74530.1"/>
    </source>
</evidence>
<dbReference type="GO" id="GO:0005794">
    <property type="term" value="C:Golgi apparatus"/>
    <property type="evidence" value="ECO:0007669"/>
    <property type="project" value="TreeGrafter"/>
</dbReference>
<accession>A0A0A9CMA9</accession>
<protein>
    <recommendedName>
        <fullName evidence="2">CBS domain-containing protein</fullName>
    </recommendedName>
</protein>
<dbReference type="InterPro" id="IPR046342">
    <property type="entry name" value="CBS_dom_sf"/>
</dbReference>
<dbReference type="GO" id="GO:0009507">
    <property type="term" value="C:chloroplast"/>
    <property type="evidence" value="ECO:0007669"/>
    <property type="project" value="TreeGrafter"/>
</dbReference>
<dbReference type="SUPFAM" id="SSF54631">
    <property type="entry name" value="CBS-domain pair"/>
    <property type="match status" value="1"/>
</dbReference>
<dbReference type="EMBL" id="GBRH01223365">
    <property type="protein sequence ID" value="JAD74530.1"/>
    <property type="molecule type" value="Transcribed_RNA"/>
</dbReference>
<reference evidence="1" key="2">
    <citation type="journal article" date="2015" name="Data Brief">
        <title>Shoot transcriptome of the giant reed, Arundo donax.</title>
        <authorList>
            <person name="Barrero R.A."/>
            <person name="Guerrero F.D."/>
            <person name="Moolhuijzen P."/>
            <person name="Goolsby J.A."/>
            <person name="Tidwell J."/>
            <person name="Bellgard S.E."/>
            <person name="Bellgard M.I."/>
        </authorList>
    </citation>
    <scope>NUCLEOTIDE SEQUENCE</scope>
    <source>
        <tissue evidence="1">Shoot tissue taken approximately 20 cm above the soil surface</tissue>
    </source>
</reference>
<dbReference type="PANTHER" id="PTHR43427:SF3">
    <property type="entry name" value="CHLORIDE CHANNEL PROTEIN CLC-F"/>
    <property type="match status" value="1"/>
</dbReference>